<feature type="non-terminal residue" evidence="1">
    <location>
        <position position="186"/>
    </location>
</feature>
<accession>A0ACC1K7U9</accession>
<gene>
    <name evidence="1" type="ORF">IWQ57_000356</name>
</gene>
<evidence type="ECO:0000313" key="2">
    <source>
        <dbReference type="Proteomes" id="UP001140234"/>
    </source>
</evidence>
<dbReference type="Proteomes" id="UP001140234">
    <property type="component" value="Unassembled WGS sequence"/>
</dbReference>
<comment type="caution">
    <text evidence="1">The sequence shown here is derived from an EMBL/GenBank/DDBJ whole genome shotgun (WGS) entry which is preliminary data.</text>
</comment>
<organism evidence="1 2">
    <name type="scientific">Coemansia nantahalensis</name>
    <dbReference type="NCBI Taxonomy" id="2789366"/>
    <lineage>
        <taxon>Eukaryota</taxon>
        <taxon>Fungi</taxon>
        <taxon>Fungi incertae sedis</taxon>
        <taxon>Zoopagomycota</taxon>
        <taxon>Kickxellomycotina</taxon>
        <taxon>Kickxellomycetes</taxon>
        <taxon>Kickxellales</taxon>
        <taxon>Kickxellaceae</taxon>
        <taxon>Coemansia</taxon>
    </lineage>
</organism>
<protein>
    <submittedName>
        <fullName evidence="1">Uncharacterized protein</fullName>
    </submittedName>
</protein>
<sequence>MAADPARGTQSSRSSRSTDAASHASGTNEEKGSGSELPYSPFSARRRAMIVAITALAGLVSPLAANMFYPSIVSVQSDLHATQSGVMWTVTSFILAMAVFPLLWSNLADAIGRKPVYVASMLVFGCGSIGCALARSPAALIASRVVQSAGASAVQGAGAGTIADIYPREQRGTALGIYYLGPLIGP</sequence>
<keyword evidence="2" id="KW-1185">Reference proteome</keyword>
<proteinExistence type="predicted"/>
<dbReference type="EMBL" id="JANBUJ010000010">
    <property type="protein sequence ID" value="KAJ2775566.1"/>
    <property type="molecule type" value="Genomic_DNA"/>
</dbReference>
<name>A0ACC1K7U9_9FUNG</name>
<evidence type="ECO:0000313" key="1">
    <source>
        <dbReference type="EMBL" id="KAJ2775566.1"/>
    </source>
</evidence>
<reference evidence="1" key="1">
    <citation type="submission" date="2022-07" db="EMBL/GenBank/DDBJ databases">
        <title>Phylogenomic reconstructions and comparative analyses of Kickxellomycotina fungi.</title>
        <authorList>
            <person name="Reynolds N.K."/>
            <person name="Stajich J.E."/>
            <person name="Barry K."/>
            <person name="Grigoriev I.V."/>
            <person name="Crous P."/>
            <person name="Smith M.E."/>
        </authorList>
    </citation>
    <scope>NUCLEOTIDE SEQUENCE</scope>
    <source>
        <strain evidence="1">CBS 109366</strain>
    </source>
</reference>